<dbReference type="OrthoDB" id="9794476at2"/>
<dbReference type="EMBL" id="LN890655">
    <property type="protein sequence ID" value="CUS04857.2"/>
    <property type="molecule type" value="Genomic_DNA"/>
</dbReference>
<gene>
    <name evidence="1" type="ORF">CFX0092_A2979</name>
</gene>
<name>A0A170PIH6_9CHLR</name>
<dbReference type="RefSeq" id="WP_095044138.1">
    <property type="nucleotide sequence ID" value="NZ_LN890655.1"/>
</dbReference>
<dbReference type="Proteomes" id="UP000215027">
    <property type="component" value="Chromosome I"/>
</dbReference>
<dbReference type="InterPro" id="IPR036081">
    <property type="entry name" value="Translin_sf"/>
</dbReference>
<keyword evidence="2" id="KW-1185">Reference proteome</keyword>
<evidence type="ECO:0000313" key="2">
    <source>
        <dbReference type="Proteomes" id="UP000215027"/>
    </source>
</evidence>
<sequence>MDELDGIAETIRRFMEQIDGARDTAYRGSRSLIALCARTIRAIHREEWAAAEALLAEARAATDDLIGGVRPHAELYFAGYTQDAVKEFVEANLVYALVRNRPLPTPEALGAEPNTWLNGLAEAASELRRRILDLLRHGQSDEAERLLDAMDLIYSTLVTFDFADQITGGLRRRTDALRAVFERTNGDVANSYRSTQLEAALKSLEERLKFQDQDDLGA</sequence>
<protein>
    <submittedName>
        <fullName evidence="1">Translin</fullName>
    </submittedName>
</protein>
<dbReference type="AlphaFoldDB" id="A0A170PIH6"/>
<dbReference type="CDD" id="cd14820">
    <property type="entry name" value="TRAX"/>
    <property type="match status" value="1"/>
</dbReference>
<organism evidence="1 2">
    <name type="scientific">Candidatus Promineifilum breve</name>
    <dbReference type="NCBI Taxonomy" id="1806508"/>
    <lineage>
        <taxon>Bacteria</taxon>
        <taxon>Bacillati</taxon>
        <taxon>Chloroflexota</taxon>
        <taxon>Ardenticatenia</taxon>
        <taxon>Candidatus Promineifilales</taxon>
        <taxon>Candidatus Promineifilaceae</taxon>
        <taxon>Candidatus Promineifilum</taxon>
    </lineage>
</organism>
<dbReference type="Gene3D" id="1.20.58.2140">
    <property type="match status" value="1"/>
</dbReference>
<reference evidence="1" key="1">
    <citation type="submission" date="2016-01" db="EMBL/GenBank/DDBJ databases">
        <authorList>
            <person name="Mcilroy J.S."/>
            <person name="Karst M S."/>
            <person name="Albertsen M."/>
        </authorList>
    </citation>
    <scope>NUCLEOTIDE SEQUENCE</scope>
    <source>
        <strain evidence="1">Cfx-K</strain>
    </source>
</reference>
<proteinExistence type="predicted"/>
<dbReference type="KEGG" id="pbf:CFX0092_A2979"/>
<dbReference type="GO" id="GO:0043565">
    <property type="term" value="F:sequence-specific DNA binding"/>
    <property type="evidence" value="ECO:0007669"/>
    <property type="project" value="InterPro"/>
</dbReference>
<accession>A0A170PIH6</accession>
<dbReference type="SUPFAM" id="SSF74784">
    <property type="entry name" value="Translin"/>
    <property type="match status" value="1"/>
</dbReference>
<evidence type="ECO:0000313" key="1">
    <source>
        <dbReference type="EMBL" id="CUS04857.2"/>
    </source>
</evidence>